<dbReference type="FunFam" id="2.60.120.260:FF:000060">
    <property type="entry name" value="Probable beta-mannosidase"/>
    <property type="match status" value="1"/>
</dbReference>
<name>A0A3B5KZQ3_9TELE</name>
<dbReference type="STRING" id="32473.ENSXCOP00000005563"/>
<comment type="subcellular location">
    <subcellularLocation>
        <location evidence="2">Lysosome</location>
    </subcellularLocation>
</comment>
<dbReference type="GO" id="GO:0005764">
    <property type="term" value="C:lysosome"/>
    <property type="evidence" value="ECO:0007669"/>
    <property type="project" value="UniProtKB-SubCell"/>
</dbReference>
<dbReference type="EC" id="3.2.1.25" evidence="4"/>
<evidence type="ECO:0000256" key="5">
    <source>
        <dbReference type="ARBA" id="ARBA00022729"/>
    </source>
</evidence>
<dbReference type="InterPro" id="IPR050887">
    <property type="entry name" value="Beta-mannosidase_GH2"/>
</dbReference>
<keyword evidence="7" id="KW-0325">Glycoprotein</keyword>
<dbReference type="GO" id="GO:0004567">
    <property type="term" value="F:beta-mannosidase activity"/>
    <property type="evidence" value="ECO:0007669"/>
    <property type="project" value="UniProtKB-EC"/>
</dbReference>
<comment type="similarity">
    <text evidence="3">Belongs to the glycosyl hydrolase 2 family.</text>
</comment>
<evidence type="ECO:0000256" key="7">
    <source>
        <dbReference type="ARBA" id="ARBA00023180"/>
    </source>
</evidence>
<evidence type="ECO:0000256" key="10">
    <source>
        <dbReference type="ARBA" id="ARBA00033445"/>
    </source>
</evidence>
<organism evidence="13 14">
    <name type="scientific">Xiphophorus couchianus</name>
    <name type="common">Monterrey platyfish</name>
    <dbReference type="NCBI Taxonomy" id="32473"/>
    <lineage>
        <taxon>Eukaryota</taxon>
        <taxon>Metazoa</taxon>
        <taxon>Chordata</taxon>
        <taxon>Craniata</taxon>
        <taxon>Vertebrata</taxon>
        <taxon>Euteleostomi</taxon>
        <taxon>Actinopterygii</taxon>
        <taxon>Neopterygii</taxon>
        <taxon>Teleostei</taxon>
        <taxon>Neoteleostei</taxon>
        <taxon>Acanthomorphata</taxon>
        <taxon>Ovalentaria</taxon>
        <taxon>Atherinomorphae</taxon>
        <taxon>Cyprinodontiformes</taxon>
        <taxon>Poeciliidae</taxon>
        <taxon>Poeciliinae</taxon>
        <taxon>Xiphophorus</taxon>
    </lineage>
</organism>
<dbReference type="AlphaFoldDB" id="A0A3B5KZQ3"/>
<dbReference type="GeneTree" id="ENSGT00390000001670"/>
<keyword evidence="5 11" id="KW-0732">Signal</keyword>
<keyword evidence="8" id="KW-0458">Lysosome</keyword>
<dbReference type="PANTHER" id="PTHR43730:SF1">
    <property type="entry name" value="BETA-MANNOSIDASE"/>
    <property type="match status" value="1"/>
</dbReference>
<evidence type="ECO:0000313" key="14">
    <source>
        <dbReference type="Proteomes" id="UP000261380"/>
    </source>
</evidence>
<feature type="chain" id="PRO_5017363914" description="beta-mannosidase" evidence="11">
    <location>
        <begin position="18"/>
        <end position="180"/>
    </location>
</feature>
<dbReference type="InterPro" id="IPR054593">
    <property type="entry name" value="Beta-mannosidase-like_N2"/>
</dbReference>
<dbReference type="Pfam" id="PF22666">
    <property type="entry name" value="Glyco_hydro_2_N2"/>
    <property type="match status" value="1"/>
</dbReference>
<evidence type="ECO:0000256" key="3">
    <source>
        <dbReference type="ARBA" id="ARBA00007401"/>
    </source>
</evidence>
<evidence type="ECO:0000313" key="13">
    <source>
        <dbReference type="Ensembl" id="ENSXCOP00000005563.1"/>
    </source>
</evidence>
<dbReference type="GO" id="GO:0006516">
    <property type="term" value="P:glycoprotein catabolic process"/>
    <property type="evidence" value="ECO:0007669"/>
    <property type="project" value="TreeGrafter"/>
</dbReference>
<evidence type="ECO:0000256" key="11">
    <source>
        <dbReference type="SAM" id="SignalP"/>
    </source>
</evidence>
<feature type="domain" description="Beta-mannosidase-like galactose-binding" evidence="12">
    <location>
        <begin position="30"/>
        <end position="180"/>
    </location>
</feature>
<dbReference type="Proteomes" id="UP000261380">
    <property type="component" value="Unplaced"/>
</dbReference>
<accession>A0A3B5KZQ3</accession>
<keyword evidence="6" id="KW-0378">Hydrolase</keyword>
<keyword evidence="14" id="KW-1185">Reference proteome</keyword>
<dbReference type="Gene3D" id="2.60.120.260">
    <property type="entry name" value="Galactose-binding domain-like"/>
    <property type="match status" value="1"/>
</dbReference>
<reference evidence="13" key="1">
    <citation type="submission" date="2025-08" db="UniProtKB">
        <authorList>
            <consortium name="Ensembl"/>
        </authorList>
    </citation>
    <scope>IDENTIFICATION</scope>
</reference>
<dbReference type="SUPFAM" id="SSF49785">
    <property type="entry name" value="Galactose-binding domain-like"/>
    <property type="match status" value="1"/>
</dbReference>
<evidence type="ECO:0000256" key="6">
    <source>
        <dbReference type="ARBA" id="ARBA00022801"/>
    </source>
</evidence>
<evidence type="ECO:0000256" key="8">
    <source>
        <dbReference type="ARBA" id="ARBA00023228"/>
    </source>
</evidence>
<sequence>SFTHTLMVAILPALFSAEEQRLELSLNGKWRLSNSNGSLLLPAEVPGCVHSALRRQQYIQDPYFRFNDVSYRWIALDNWTYTTTFTAFKQKALLIFDGVDTVASISLNGIVLGKTDNMFRRYDFSVRDLLKDGENVLEVAFLSPVLYAAERRRAHSSYAVPPECPPDVQKGECHVNFIRK</sequence>
<comment type="catalytic activity">
    <reaction evidence="1">
        <text>Hydrolysis of terminal, non-reducing beta-D-mannose residues in beta-D-mannosides.</text>
        <dbReference type="EC" id="3.2.1.25"/>
    </reaction>
</comment>
<evidence type="ECO:0000256" key="9">
    <source>
        <dbReference type="ARBA" id="ARBA00023295"/>
    </source>
</evidence>
<reference evidence="13" key="2">
    <citation type="submission" date="2025-09" db="UniProtKB">
        <authorList>
            <consortium name="Ensembl"/>
        </authorList>
    </citation>
    <scope>IDENTIFICATION</scope>
</reference>
<dbReference type="PANTHER" id="PTHR43730">
    <property type="entry name" value="BETA-MANNOSIDASE"/>
    <property type="match status" value="1"/>
</dbReference>
<evidence type="ECO:0000256" key="2">
    <source>
        <dbReference type="ARBA" id="ARBA00004371"/>
    </source>
</evidence>
<dbReference type="InterPro" id="IPR008979">
    <property type="entry name" value="Galactose-bd-like_sf"/>
</dbReference>
<protein>
    <recommendedName>
        <fullName evidence="4">beta-mannosidase</fullName>
        <ecNumber evidence="4">3.2.1.25</ecNumber>
    </recommendedName>
    <alternativeName>
        <fullName evidence="10">Mannanase</fullName>
    </alternativeName>
</protein>
<evidence type="ECO:0000259" key="12">
    <source>
        <dbReference type="Pfam" id="PF22666"/>
    </source>
</evidence>
<dbReference type="Ensembl" id="ENSXCOT00000005629.1">
    <property type="protein sequence ID" value="ENSXCOP00000005563.1"/>
    <property type="gene ID" value="ENSXCOG00000004339.1"/>
</dbReference>
<proteinExistence type="inferred from homology"/>
<evidence type="ECO:0000256" key="4">
    <source>
        <dbReference type="ARBA" id="ARBA00012754"/>
    </source>
</evidence>
<feature type="signal peptide" evidence="11">
    <location>
        <begin position="1"/>
        <end position="17"/>
    </location>
</feature>
<keyword evidence="9" id="KW-0326">Glycosidase</keyword>
<evidence type="ECO:0000256" key="1">
    <source>
        <dbReference type="ARBA" id="ARBA00000829"/>
    </source>
</evidence>